<comment type="caution">
    <text evidence="2">The sequence shown here is derived from an EMBL/GenBank/DDBJ whole genome shotgun (WGS) entry which is preliminary data.</text>
</comment>
<dbReference type="Proteomes" id="UP001519287">
    <property type="component" value="Unassembled WGS sequence"/>
</dbReference>
<name>A0ABS4J9N5_9BACL</name>
<feature type="non-terminal residue" evidence="2">
    <location>
        <position position="1"/>
    </location>
</feature>
<keyword evidence="1" id="KW-1133">Transmembrane helix</keyword>
<keyword evidence="1" id="KW-0472">Membrane</keyword>
<evidence type="ECO:0000256" key="1">
    <source>
        <dbReference type="SAM" id="Phobius"/>
    </source>
</evidence>
<dbReference type="EMBL" id="JAGGLB010000051">
    <property type="protein sequence ID" value="MBP1996567.1"/>
    <property type="molecule type" value="Genomic_DNA"/>
</dbReference>
<evidence type="ECO:0000313" key="2">
    <source>
        <dbReference type="EMBL" id="MBP1996567.1"/>
    </source>
</evidence>
<evidence type="ECO:0000313" key="3">
    <source>
        <dbReference type="Proteomes" id="UP001519287"/>
    </source>
</evidence>
<feature type="transmembrane region" description="Helical" evidence="1">
    <location>
        <begin position="51"/>
        <end position="72"/>
    </location>
</feature>
<keyword evidence="1" id="KW-0812">Transmembrane</keyword>
<dbReference type="RefSeq" id="WP_209979131.1">
    <property type="nucleotide sequence ID" value="NZ_JAGGLB010000051.1"/>
</dbReference>
<accession>A0ABS4J9N5</accession>
<sequence length="84" mass="9739">PLVDLDNSESIPYHFCLGNTPIFGTQTILRHRVSWHSVALMMFFIVKRGRIAPLGVVKGVLTMFFIVKVWLWGRPRAFSDEKHR</sequence>
<protein>
    <submittedName>
        <fullName evidence="2">Uncharacterized protein</fullName>
    </submittedName>
</protein>
<proteinExistence type="predicted"/>
<gene>
    <name evidence="2" type="ORF">J2Z66_008215</name>
</gene>
<reference evidence="2 3" key="1">
    <citation type="submission" date="2021-03" db="EMBL/GenBank/DDBJ databases">
        <title>Genomic Encyclopedia of Type Strains, Phase IV (KMG-IV): sequencing the most valuable type-strain genomes for metagenomic binning, comparative biology and taxonomic classification.</title>
        <authorList>
            <person name="Goeker M."/>
        </authorList>
    </citation>
    <scope>NUCLEOTIDE SEQUENCE [LARGE SCALE GENOMIC DNA]</scope>
    <source>
        <strain evidence="2 3">DSM 26048</strain>
    </source>
</reference>
<organism evidence="2 3">
    <name type="scientific">Paenibacillus eucommiae</name>
    <dbReference type="NCBI Taxonomy" id="1355755"/>
    <lineage>
        <taxon>Bacteria</taxon>
        <taxon>Bacillati</taxon>
        <taxon>Bacillota</taxon>
        <taxon>Bacilli</taxon>
        <taxon>Bacillales</taxon>
        <taxon>Paenibacillaceae</taxon>
        <taxon>Paenibacillus</taxon>
    </lineage>
</organism>
<keyword evidence="3" id="KW-1185">Reference proteome</keyword>